<evidence type="ECO:0000313" key="4">
    <source>
        <dbReference type="Proteomes" id="UP000033647"/>
    </source>
</evidence>
<keyword evidence="2" id="KW-0472">Membrane</keyword>
<organism evidence="3 4">
    <name type="scientific">Zymoseptoria brevis</name>
    <dbReference type="NCBI Taxonomy" id="1047168"/>
    <lineage>
        <taxon>Eukaryota</taxon>
        <taxon>Fungi</taxon>
        <taxon>Dikarya</taxon>
        <taxon>Ascomycota</taxon>
        <taxon>Pezizomycotina</taxon>
        <taxon>Dothideomycetes</taxon>
        <taxon>Dothideomycetidae</taxon>
        <taxon>Mycosphaerellales</taxon>
        <taxon>Mycosphaerellaceae</taxon>
        <taxon>Zymoseptoria</taxon>
    </lineage>
</organism>
<evidence type="ECO:0000313" key="3">
    <source>
        <dbReference type="EMBL" id="KJY00634.1"/>
    </source>
</evidence>
<feature type="transmembrane region" description="Helical" evidence="2">
    <location>
        <begin position="82"/>
        <end position="100"/>
    </location>
</feature>
<feature type="region of interest" description="Disordered" evidence="1">
    <location>
        <begin position="152"/>
        <end position="171"/>
    </location>
</feature>
<comment type="caution">
    <text evidence="3">The sequence shown here is derived from an EMBL/GenBank/DDBJ whole genome shotgun (WGS) entry which is preliminary data.</text>
</comment>
<proteinExistence type="predicted"/>
<gene>
    <name evidence="3" type="ORF">TI39_contig321g00016</name>
</gene>
<dbReference type="OrthoDB" id="4502894at2759"/>
<protein>
    <submittedName>
        <fullName evidence="3">Uncharacterized protein</fullName>
    </submittedName>
</protein>
<accession>A0A0F4GTT0</accession>
<feature type="transmembrane region" description="Helical" evidence="2">
    <location>
        <begin position="21"/>
        <end position="41"/>
    </location>
</feature>
<feature type="transmembrane region" description="Helical" evidence="2">
    <location>
        <begin position="53"/>
        <end position="76"/>
    </location>
</feature>
<keyword evidence="2" id="KW-0812">Transmembrane</keyword>
<keyword evidence="2" id="KW-1133">Transmembrane helix</keyword>
<dbReference type="EMBL" id="LAFY01000313">
    <property type="protein sequence ID" value="KJY00634.1"/>
    <property type="molecule type" value="Genomic_DNA"/>
</dbReference>
<keyword evidence="4" id="KW-1185">Reference proteome</keyword>
<name>A0A0F4GTT0_9PEZI</name>
<reference evidence="3 4" key="1">
    <citation type="submission" date="2015-03" db="EMBL/GenBank/DDBJ databases">
        <title>RNA-seq based gene annotation and comparative genomics of four Zymoseptoria species reveal species-specific pathogenicity related genes and transposable element activity.</title>
        <authorList>
            <person name="Grandaubert J."/>
            <person name="Bhattacharyya A."/>
            <person name="Stukenbrock E.H."/>
        </authorList>
    </citation>
    <scope>NUCLEOTIDE SEQUENCE [LARGE SCALE GENOMIC DNA]</scope>
    <source>
        <strain evidence="3 4">Zb18110</strain>
    </source>
</reference>
<feature type="compositionally biased region" description="Low complexity" evidence="1">
    <location>
        <begin position="152"/>
        <end position="161"/>
    </location>
</feature>
<dbReference type="Proteomes" id="UP000033647">
    <property type="component" value="Unassembled WGS sequence"/>
</dbReference>
<dbReference type="AlphaFoldDB" id="A0A0F4GTT0"/>
<sequence length="185" mass="20716">MSDVVSDVSHLSSILAVTGNLLYWTIYPIGLTLWYIAEVLIQLLQFLVRPIAFVLQPIFYLGAFLLNCLLLPFRAIAKFETLYIYLSIAALVGLLIGLLARTTYARLYKLLDLDSKPQPTLRSAKQYREEKHQQKIKSDPVLAARHMAGGSVSSDYLSVSDSSRKGKRPRSLLAQTILEEGDSDL</sequence>
<evidence type="ECO:0000256" key="1">
    <source>
        <dbReference type="SAM" id="MobiDB-lite"/>
    </source>
</evidence>
<evidence type="ECO:0000256" key="2">
    <source>
        <dbReference type="SAM" id="Phobius"/>
    </source>
</evidence>